<comment type="caution">
    <text evidence="2">The sequence shown here is derived from an EMBL/GenBank/DDBJ whole genome shotgun (WGS) entry which is preliminary data.</text>
</comment>
<dbReference type="InterPro" id="IPR000595">
    <property type="entry name" value="cNMP-bd_dom"/>
</dbReference>
<feature type="domain" description="Cyclic nucleotide-binding" evidence="1">
    <location>
        <begin position="1"/>
        <end position="36"/>
    </location>
</feature>
<evidence type="ECO:0000259" key="1">
    <source>
        <dbReference type="PROSITE" id="PS50042"/>
    </source>
</evidence>
<evidence type="ECO:0000313" key="3">
    <source>
        <dbReference type="Proteomes" id="UP001590951"/>
    </source>
</evidence>
<gene>
    <name evidence="2" type="ORF">ABVK25_010539</name>
</gene>
<dbReference type="PROSITE" id="PS50042">
    <property type="entry name" value="CNMP_BINDING_3"/>
    <property type="match status" value="1"/>
</dbReference>
<accession>A0ABR4AX15</accession>
<proteinExistence type="predicted"/>
<sequence>MFGESVLARKNPRRSSFTPLQKVERVQMSRNDFCKLDQASGGIESDLRWPSISFNSRNSLGIIEWMPSGVHERLISSFIGRHEIAREDLPKAVAEHVGAVGSQRIGGFTGQYQGSKKEADVLFTYQQQNRKILYTCAVEIGFSETYEELVEDAKLWIEGQHDVKTVILIKVVEDPPYRSPAHSLRDDEIKGLGFPDSSDLDTSLVVLEDQADSFGRLQIRSLTWVGKMYAFLEIWKANTGTGNAERQGVRKHFVGGTDDEIAELDIKLGDLYPIDARAGDKRLPLTWERLRRDLEGARYELAVERCRDTLTKFAEGEVKSDDPDYVDEL</sequence>
<dbReference type="EMBL" id="JBHFEH010000069">
    <property type="protein sequence ID" value="KAL2049189.1"/>
    <property type="molecule type" value="Genomic_DNA"/>
</dbReference>
<protein>
    <recommendedName>
        <fullName evidence="1">Cyclic nucleotide-binding domain-containing protein</fullName>
    </recommendedName>
</protein>
<reference evidence="2 3" key="1">
    <citation type="submission" date="2024-09" db="EMBL/GenBank/DDBJ databases">
        <title>Rethinking Asexuality: The Enigmatic Case of Functional Sexual Genes in Lepraria (Stereocaulaceae).</title>
        <authorList>
            <person name="Doellman M."/>
            <person name="Sun Y."/>
            <person name="Barcenas-Pena A."/>
            <person name="Lumbsch H.T."/>
            <person name="Grewe F."/>
        </authorList>
    </citation>
    <scope>NUCLEOTIDE SEQUENCE [LARGE SCALE GENOMIC DNA]</scope>
    <source>
        <strain evidence="2 3">Grewe 0041</strain>
    </source>
</reference>
<dbReference type="Proteomes" id="UP001590951">
    <property type="component" value="Unassembled WGS sequence"/>
</dbReference>
<organism evidence="2 3">
    <name type="scientific">Lepraria finkii</name>
    <dbReference type="NCBI Taxonomy" id="1340010"/>
    <lineage>
        <taxon>Eukaryota</taxon>
        <taxon>Fungi</taxon>
        <taxon>Dikarya</taxon>
        <taxon>Ascomycota</taxon>
        <taxon>Pezizomycotina</taxon>
        <taxon>Lecanoromycetes</taxon>
        <taxon>OSLEUM clade</taxon>
        <taxon>Lecanoromycetidae</taxon>
        <taxon>Lecanorales</taxon>
        <taxon>Lecanorineae</taxon>
        <taxon>Stereocaulaceae</taxon>
        <taxon>Lepraria</taxon>
    </lineage>
</organism>
<keyword evidence="3" id="KW-1185">Reference proteome</keyword>
<name>A0ABR4AX15_9LECA</name>
<evidence type="ECO:0000313" key="2">
    <source>
        <dbReference type="EMBL" id="KAL2049189.1"/>
    </source>
</evidence>